<dbReference type="PANTHER" id="PTHR18968">
    <property type="entry name" value="THIAMINE PYROPHOSPHATE ENZYMES"/>
    <property type="match status" value="1"/>
</dbReference>
<dbReference type="InterPro" id="IPR029035">
    <property type="entry name" value="DHS-like_NAD/FAD-binding_dom"/>
</dbReference>
<evidence type="ECO:0000256" key="2">
    <source>
        <dbReference type="ARBA" id="ARBA00023052"/>
    </source>
</evidence>
<dbReference type="RefSeq" id="WP_344721417.1">
    <property type="nucleotide sequence ID" value="NZ_BAAAUS010000007.1"/>
</dbReference>
<accession>A0ABW4EQ52</accession>
<dbReference type="SUPFAM" id="SSF52467">
    <property type="entry name" value="DHS-like NAD/FAD-binding domain"/>
    <property type="match status" value="1"/>
</dbReference>
<dbReference type="Gene3D" id="3.40.50.1220">
    <property type="entry name" value="TPP-binding domain"/>
    <property type="match status" value="1"/>
</dbReference>
<dbReference type="PANTHER" id="PTHR18968:SF13">
    <property type="entry name" value="ACETOLACTATE SYNTHASE CATALYTIC SUBUNIT, MITOCHONDRIAL"/>
    <property type="match status" value="1"/>
</dbReference>
<dbReference type="InterPro" id="IPR011766">
    <property type="entry name" value="TPP_enzyme_TPP-bd"/>
</dbReference>
<feature type="domain" description="Thiamine pyrophosphate enzyme TPP-binding" evidence="5">
    <location>
        <begin position="402"/>
        <end position="554"/>
    </location>
</feature>
<evidence type="ECO:0000313" key="8">
    <source>
        <dbReference type="Proteomes" id="UP001597114"/>
    </source>
</evidence>
<reference evidence="8" key="1">
    <citation type="journal article" date="2019" name="Int. J. Syst. Evol. Microbiol.">
        <title>The Global Catalogue of Microorganisms (GCM) 10K type strain sequencing project: providing services to taxonomists for standard genome sequencing and annotation.</title>
        <authorList>
            <consortium name="The Broad Institute Genomics Platform"/>
            <consortium name="The Broad Institute Genome Sequencing Center for Infectious Disease"/>
            <person name="Wu L."/>
            <person name="Ma J."/>
        </authorList>
    </citation>
    <scope>NUCLEOTIDE SEQUENCE [LARGE SCALE GENOMIC DNA]</scope>
    <source>
        <strain evidence="8">CCM 7043</strain>
    </source>
</reference>
<name>A0ABW4EQ52_9PSEU</name>
<feature type="domain" description="Thiamine pyrophosphate enzyme central" evidence="4">
    <location>
        <begin position="205"/>
        <end position="340"/>
    </location>
</feature>
<dbReference type="InterPro" id="IPR012000">
    <property type="entry name" value="Thiamin_PyroP_enz_cen_dom"/>
</dbReference>
<organism evidence="7 8">
    <name type="scientific">Pseudonocardia yunnanensis</name>
    <dbReference type="NCBI Taxonomy" id="58107"/>
    <lineage>
        <taxon>Bacteria</taxon>
        <taxon>Bacillati</taxon>
        <taxon>Actinomycetota</taxon>
        <taxon>Actinomycetes</taxon>
        <taxon>Pseudonocardiales</taxon>
        <taxon>Pseudonocardiaceae</taxon>
        <taxon>Pseudonocardia</taxon>
    </lineage>
</organism>
<dbReference type="InterPro" id="IPR029061">
    <property type="entry name" value="THDP-binding"/>
</dbReference>
<dbReference type="Pfam" id="PF02776">
    <property type="entry name" value="TPP_enzyme_N"/>
    <property type="match status" value="1"/>
</dbReference>
<dbReference type="CDD" id="cd00568">
    <property type="entry name" value="TPP_enzymes"/>
    <property type="match status" value="1"/>
</dbReference>
<protein>
    <submittedName>
        <fullName evidence="7">Thiamine pyrophosphate-binding protein</fullName>
    </submittedName>
</protein>
<comment type="similarity">
    <text evidence="1 3">Belongs to the TPP enzyme family.</text>
</comment>
<evidence type="ECO:0000259" key="4">
    <source>
        <dbReference type="Pfam" id="PF00205"/>
    </source>
</evidence>
<keyword evidence="2 3" id="KW-0786">Thiamine pyrophosphate</keyword>
<evidence type="ECO:0000259" key="6">
    <source>
        <dbReference type="Pfam" id="PF02776"/>
    </source>
</evidence>
<dbReference type="Pfam" id="PF00205">
    <property type="entry name" value="TPP_enzyme_M"/>
    <property type="match status" value="1"/>
</dbReference>
<dbReference type="EMBL" id="JBHUCO010000009">
    <property type="protein sequence ID" value="MFD1517716.1"/>
    <property type="molecule type" value="Genomic_DNA"/>
</dbReference>
<dbReference type="CDD" id="cd07035">
    <property type="entry name" value="TPP_PYR_POX_like"/>
    <property type="match status" value="1"/>
</dbReference>
<keyword evidence="8" id="KW-1185">Reference proteome</keyword>
<sequence length="578" mass="60738">MTSTPTTSITGSRYLAEALQAGATTHVFMVPTVAVTALAEMDSLGIVGVMAHGEKAAAYMADGYARVKRSPGFCFAQTIGSANLAAGLRDAYMAGSPVVAITGGTSPQTRRKGVYQEIEDFPIYEALTKYNMQLDDVTRLPDLLRQTLREAMTGAPGPVHLELQGVVGTVLAGTLQLDEAGRAVMSEERYRVAPPFRVRPERAAIAEAAELLRRSQRPVVVAGGGVRMSGAQEQLAAFAEKAGVPVATSLNGKGTVDERAPYAVGVVGASSRKSANQTVGQADLVIFIGSRTGSQTTDGWRLPASGTQVIQIDIDPTQLGRNYPNAVSIQADAAEALEALTEAVSGVPDGRSVWLTEAAGYVTAWREQDAGLLGSTASPVRPERLCREITEFLPADGVLVVDTGHSGIWSASMIDLRPGQTFIRAGGSLGWALPASIGAKAAAGDRTVVCFTGDGGFYYHLSEVETAIRHGLAPIVVVNNNVSLSQDMKIFQSSWGGAGKITEAGDRMWRFTDVDLASVARQLGAWSVRVDDPADLAGALKEAQQAGRAAVLDVRTEAEALPAVPFGGRDFYAAADES</sequence>
<dbReference type="Proteomes" id="UP001597114">
    <property type="component" value="Unassembled WGS sequence"/>
</dbReference>
<evidence type="ECO:0000256" key="1">
    <source>
        <dbReference type="ARBA" id="ARBA00007812"/>
    </source>
</evidence>
<proteinExistence type="inferred from homology"/>
<comment type="caution">
    <text evidence="7">The sequence shown here is derived from an EMBL/GenBank/DDBJ whole genome shotgun (WGS) entry which is preliminary data.</text>
</comment>
<dbReference type="Pfam" id="PF02775">
    <property type="entry name" value="TPP_enzyme_C"/>
    <property type="match status" value="1"/>
</dbReference>
<gene>
    <name evidence="7" type="ORF">ACFSJD_09470</name>
</gene>
<evidence type="ECO:0000256" key="3">
    <source>
        <dbReference type="RuleBase" id="RU362132"/>
    </source>
</evidence>
<feature type="domain" description="Thiamine pyrophosphate enzyme N-terminal TPP-binding" evidence="6">
    <location>
        <begin position="10"/>
        <end position="119"/>
    </location>
</feature>
<dbReference type="InterPro" id="IPR045229">
    <property type="entry name" value="TPP_enz"/>
</dbReference>
<evidence type="ECO:0000313" key="7">
    <source>
        <dbReference type="EMBL" id="MFD1517716.1"/>
    </source>
</evidence>
<dbReference type="Gene3D" id="3.40.50.970">
    <property type="match status" value="2"/>
</dbReference>
<dbReference type="InterPro" id="IPR012001">
    <property type="entry name" value="Thiamin_PyroP_enz_TPP-bd_dom"/>
</dbReference>
<dbReference type="SUPFAM" id="SSF52518">
    <property type="entry name" value="Thiamin diphosphate-binding fold (THDP-binding)"/>
    <property type="match status" value="2"/>
</dbReference>
<evidence type="ECO:0000259" key="5">
    <source>
        <dbReference type="Pfam" id="PF02775"/>
    </source>
</evidence>